<feature type="transmembrane region" description="Helical" evidence="6">
    <location>
        <begin position="287"/>
        <end position="308"/>
    </location>
</feature>
<comment type="caution">
    <text evidence="7">The sequence shown here is derived from an EMBL/GenBank/DDBJ whole genome shotgun (WGS) entry which is preliminary data.</text>
</comment>
<keyword evidence="3 6" id="KW-0812">Transmembrane</keyword>
<dbReference type="RefSeq" id="WP_305964361.1">
    <property type="nucleotide sequence ID" value="NZ_JAVAMQ010000017.1"/>
</dbReference>
<keyword evidence="4 6" id="KW-1133">Transmembrane helix</keyword>
<dbReference type="InterPro" id="IPR024671">
    <property type="entry name" value="Atg22-like"/>
</dbReference>
<evidence type="ECO:0000313" key="8">
    <source>
        <dbReference type="Proteomes" id="UP001224997"/>
    </source>
</evidence>
<dbReference type="SUPFAM" id="SSF103473">
    <property type="entry name" value="MFS general substrate transporter"/>
    <property type="match status" value="1"/>
</dbReference>
<feature type="transmembrane region" description="Helical" evidence="6">
    <location>
        <begin position="358"/>
        <end position="378"/>
    </location>
</feature>
<feature type="transmembrane region" description="Helical" evidence="6">
    <location>
        <begin position="113"/>
        <end position="134"/>
    </location>
</feature>
<evidence type="ECO:0000256" key="6">
    <source>
        <dbReference type="SAM" id="Phobius"/>
    </source>
</evidence>
<feature type="transmembrane region" description="Helical" evidence="6">
    <location>
        <begin position="87"/>
        <end position="107"/>
    </location>
</feature>
<evidence type="ECO:0000256" key="4">
    <source>
        <dbReference type="ARBA" id="ARBA00022989"/>
    </source>
</evidence>
<feature type="transmembrane region" description="Helical" evidence="6">
    <location>
        <begin position="429"/>
        <end position="448"/>
    </location>
</feature>
<dbReference type="InterPro" id="IPR050495">
    <property type="entry name" value="ATG22/LtaA_families"/>
</dbReference>
<name>A0ABT9JFD4_9RHOB</name>
<organism evidence="7 8">
    <name type="scientific">Paracoccus spongiarum</name>
    <dbReference type="NCBI Taxonomy" id="3064387"/>
    <lineage>
        <taxon>Bacteria</taxon>
        <taxon>Pseudomonadati</taxon>
        <taxon>Pseudomonadota</taxon>
        <taxon>Alphaproteobacteria</taxon>
        <taxon>Rhodobacterales</taxon>
        <taxon>Paracoccaceae</taxon>
        <taxon>Paracoccus</taxon>
    </lineage>
</organism>
<reference evidence="7 8" key="1">
    <citation type="submission" date="2023-08" db="EMBL/GenBank/DDBJ databases">
        <authorList>
            <person name="Park J.-S."/>
        </authorList>
    </citation>
    <scope>NUCLEOTIDE SEQUENCE [LARGE SCALE GENOMIC DNA]</scope>
    <source>
        <strain evidence="7 8">2205BS29-5</strain>
    </source>
</reference>
<dbReference type="InterPro" id="IPR036259">
    <property type="entry name" value="MFS_trans_sf"/>
</dbReference>
<keyword evidence="2" id="KW-0813">Transport</keyword>
<feature type="transmembrane region" description="Helical" evidence="6">
    <location>
        <begin position="202"/>
        <end position="222"/>
    </location>
</feature>
<feature type="transmembrane region" description="Helical" evidence="6">
    <location>
        <begin position="155"/>
        <end position="174"/>
    </location>
</feature>
<comment type="subcellular location">
    <subcellularLocation>
        <location evidence="1">Endomembrane system</location>
        <topology evidence="1">Multi-pass membrane protein</topology>
    </subcellularLocation>
</comment>
<feature type="transmembrane region" description="Helical" evidence="6">
    <location>
        <begin position="320"/>
        <end position="338"/>
    </location>
</feature>
<gene>
    <name evidence="7" type="ORF">Q5Y72_15635</name>
</gene>
<dbReference type="PANTHER" id="PTHR23519">
    <property type="entry name" value="AUTOPHAGY-RELATED PROTEIN 22"/>
    <property type="match status" value="1"/>
</dbReference>
<evidence type="ECO:0000256" key="1">
    <source>
        <dbReference type="ARBA" id="ARBA00004127"/>
    </source>
</evidence>
<evidence type="ECO:0000256" key="3">
    <source>
        <dbReference type="ARBA" id="ARBA00022692"/>
    </source>
</evidence>
<dbReference type="Gene3D" id="1.20.1250.20">
    <property type="entry name" value="MFS general substrate transporter like domains"/>
    <property type="match status" value="1"/>
</dbReference>
<accession>A0ABT9JFD4</accession>
<feature type="transmembrane region" description="Helical" evidence="6">
    <location>
        <begin position="399"/>
        <end position="417"/>
    </location>
</feature>
<dbReference type="Pfam" id="PF11700">
    <property type="entry name" value="ATG22"/>
    <property type="match status" value="1"/>
</dbReference>
<evidence type="ECO:0000256" key="2">
    <source>
        <dbReference type="ARBA" id="ARBA00022448"/>
    </source>
</evidence>
<proteinExistence type="predicted"/>
<dbReference type="EMBL" id="JAVAMQ010000017">
    <property type="protein sequence ID" value="MDP5308515.1"/>
    <property type="molecule type" value="Genomic_DNA"/>
</dbReference>
<feature type="transmembrane region" description="Helical" evidence="6">
    <location>
        <begin position="254"/>
        <end position="275"/>
    </location>
</feature>
<dbReference type="PANTHER" id="PTHR23519:SF1">
    <property type="entry name" value="AUTOPHAGY-RELATED PROTEIN 22"/>
    <property type="match status" value="1"/>
</dbReference>
<evidence type="ECO:0000256" key="5">
    <source>
        <dbReference type="ARBA" id="ARBA00023136"/>
    </source>
</evidence>
<keyword evidence="5 6" id="KW-0472">Membrane</keyword>
<evidence type="ECO:0000313" key="7">
    <source>
        <dbReference type="EMBL" id="MDP5308515.1"/>
    </source>
</evidence>
<feature type="transmembrane region" description="Helical" evidence="6">
    <location>
        <begin position="57"/>
        <end position="80"/>
    </location>
</feature>
<dbReference type="Proteomes" id="UP001224997">
    <property type="component" value="Unassembled WGS sequence"/>
</dbReference>
<keyword evidence="8" id="KW-1185">Reference proteome</keyword>
<protein>
    <submittedName>
        <fullName evidence="7">MFS transporter</fullName>
    </submittedName>
</protein>
<sequence>MNRRRIWGWWFFDWASQPYHTLLLTFIFSVYFSEVAKRHFIGLGDSSAMAGANAQALWGYGLSVAGILIALLAPVLGAIADTSGRRLPWVWLFSVFYVIGAAGLWMLTPDQPALIRAVTLFGIGLIGVEFATIFTNAMLPGLAPRAEIGRLSGSGYAFGYLGGVAALAIMLALFQETPNGRTLLGIAPILGLDPDQREGTRFVGPFVAIWYAVFMLPFFLWVREPRGPRQPIRIGLALRDLGALIRSLRHRRSLAGWLLSSMLSRDALNALYGFGGVYAGTVLGWPVFLAGVFGVVSAISAALISWLGGRADRRWGPRPVIVACTLVLMAVCVVLVGMDRTSLFGMAIPDRALLGNLGLPDVTFFVCGALIGGAGGALQAASRTMMVRHTSEDRATEGFGLYALSGKATAFLAPFLIATVTDLTGNQRVGISPLIVMFLLALVLLAWVKPEGEVPQ</sequence>